<name>A0ACC1LPC8_9FUNG</name>
<reference evidence="1" key="1">
    <citation type="submission" date="2022-07" db="EMBL/GenBank/DDBJ databases">
        <title>Phylogenomic reconstructions and comparative analyses of Kickxellomycotina fungi.</title>
        <authorList>
            <person name="Reynolds N.K."/>
            <person name="Stajich J.E."/>
            <person name="Barry K."/>
            <person name="Grigoriev I.V."/>
            <person name="Crous P."/>
            <person name="Smith M.E."/>
        </authorList>
    </citation>
    <scope>NUCLEOTIDE SEQUENCE</scope>
    <source>
        <strain evidence="1">CBS 102833</strain>
    </source>
</reference>
<comment type="caution">
    <text evidence="1">The sequence shown here is derived from an EMBL/GenBank/DDBJ whole genome shotgun (WGS) entry which is preliminary data.</text>
</comment>
<evidence type="ECO:0000313" key="1">
    <source>
        <dbReference type="EMBL" id="KAJ2812877.1"/>
    </source>
</evidence>
<gene>
    <name evidence="1" type="ORF">H4S07_001083</name>
</gene>
<evidence type="ECO:0000313" key="2">
    <source>
        <dbReference type="Proteomes" id="UP001140096"/>
    </source>
</evidence>
<proteinExistence type="predicted"/>
<accession>A0ACC1LPC8</accession>
<dbReference type="EMBL" id="JANBUP010000142">
    <property type="protein sequence ID" value="KAJ2812877.1"/>
    <property type="molecule type" value="Genomic_DNA"/>
</dbReference>
<protein>
    <submittedName>
        <fullName evidence="1">Uncharacterized protein</fullName>
    </submittedName>
</protein>
<dbReference type="Proteomes" id="UP001140096">
    <property type="component" value="Unassembled WGS sequence"/>
</dbReference>
<keyword evidence="2" id="KW-1185">Reference proteome</keyword>
<sequence length="814" mass="89212">MTAHSKGKETDLSSSSTLGGAEPNYSVLAGEDLSFSDISGNRDSDLSDLSDLIQSILHRNCDAVLKIAAPCTSDVHTMTEELSNGIAADLESRLSRAAQDNGRNNNSRDKGRAKDPRGKGCTDGSLDAWVMAILKWTGFLNMSSGTGTRRNNDLEARPLDASHVTRCCGAFLLFVAHHVREHLTKYSRDVHLTMEACRLILPITNDDVESEDTDTDTDTDTNSTDYIDSTAYVDPADFANVECGMFPIGSIVDRQAAQAPHLVVADAEMVRHKDDYGEAELRLATKTKAMFFNQHNRRFAWGLATCSRIIRAYVFGTDDIWASTAMDISSAEGRQAFISLLVDWSLCSVNHLGFDPTIRYEIDHASGDPYLAIDVVEMVESTDKTGACTYYSQQCVGAADRLTGRHDRYFTASASLGTLDTPTFLIKDVWTASGGNSVGDVRESSFLNVLHAEFDKSSEIGDKFSQVVSTGPVHINHGNTFVADSTATAFVGLPNVSQVRQHRRTVAQWAGKIISAADNPSQVVVAVADAMAALDAAYTKCNIFHGNISDRAILIQETADGIKGVLADFDYASYAPYGSKSAGVVEAPEQILFLSIRNLEDPDAIRTLLDDCESLLYLVCWLGTFGINQAKRMEYAMDYAARRRGRRKPCLPIFDWVRGNPEVIARYKRSHMASERTFCDNILSNMHEDSPLRHLALDIYRVLFLPPGCYGTARLTNQQLEEVADINTRNLLLVVPAINGRRDPLILRIVFEKAIILNLLEVLARHRAIALAALDAGGDDESLEAATLPSVILSTTKHHMDEAAVAGPSKRLRP</sequence>
<organism evidence="1 2">
    <name type="scientific">Coemansia furcata</name>
    <dbReference type="NCBI Taxonomy" id="417177"/>
    <lineage>
        <taxon>Eukaryota</taxon>
        <taxon>Fungi</taxon>
        <taxon>Fungi incertae sedis</taxon>
        <taxon>Zoopagomycota</taxon>
        <taxon>Kickxellomycotina</taxon>
        <taxon>Kickxellomycetes</taxon>
        <taxon>Kickxellales</taxon>
        <taxon>Kickxellaceae</taxon>
        <taxon>Coemansia</taxon>
    </lineage>
</organism>